<dbReference type="AlphaFoldDB" id="A0AA36DNE2"/>
<reference evidence="1" key="1">
    <citation type="submission" date="2023-07" db="EMBL/GenBank/DDBJ databases">
        <authorList>
            <consortium name="CYATHOMIX"/>
        </authorList>
    </citation>
    <scope>NUCLEOTIDE SEQUENCE</scope>
    <source>
        <strain evidence="1">N/A</strain>
    </source>
</reference>
<gene>
    <name evidence="1" type="ORF">CYNAS_LOCUS2859</name>
</gene>
<accession>A0AA36DNE2</accession>
<dbReference type="EMBL" id="CATQJL010000001">
    <property type="protein sequence ID" value="CAJ0590876.1"/>
    <property type="molecule type" value="Genomic_DNA"/>
</dbReference>
<evidence type="ECO:0000313" key="2">
    <source>
        <dbReference type="Proteomes" id="UP001176961"/>
    </source>
</evidence>
<evidence type="ECO:0000313" key="1">
    <source>
        <dbReference type="EMBL" id="CAJ0590876.1"/>
    </source>
</evidence>
<proteinExistence type="predicted"/>
<organism evidence="1 2">
    <name type="scientific">Cylicocyclus nassatus</name>
    <name type="common">Nematode worm</name>
    <dbReference type="NCBI Taxonomy" id="53992"/>
    <lineage>
        <taxon>Eukaryota</taxon>
        <taxon>Metazoa</taxon>
        <taxon>Ecdysozoa</taxon>
        <taxon>Nematoda</taxon>
        <taxon>Chromadorea</taxon>
        <taxon>Rhabditida</taxon>
        <taxon>Rhabditina</taxon>
        <taxon>Rhabditomorpha</taxon>
        <taxon>Strongyloidea</taxon>
        <taxon>Strongylidae</taxon>
        <taxon>Cylicocyclus</taxon>
    </lineage>
</organism>
<protein>
    <submittedName>
        <fullName evidence="1">Uncharacterized protein</fullName>
    </submittedName>
</protein>
<name>A0AA36DNE2_CYLNA</name>
<keyword evidence="2" id="KW-1185">Reference proteome</keyword>
<comment type="caution">
    <text evidence="1">The sequence shown here is derived from an EMBL/GenBank/DDBJ whole genome shotgun (WGS) entry which is preliminary data.</text>
</comment>
<dbReference type="Proteomes" id="UP001176961">
    <property type="component" value="Unassembled WGS sequence"/>
</dbReference>
<sequence>MDYNLPGIIILHQKLVKRFLSRKKDKVSQFLKGKLEKIPEHPPVSVGPIQQIPFGCIWGKKEASCIFVTGKFFKFLRQFVDFVDGSLISIASKNSEMSNNVEELSNDLEILPNNSETLSNVLSAQ</sequence>